<evidence type="ECO:0000256" key="2">
    <source>
        <dbReference type="SAM" id="Phobius"/>
    </source>
</evidence>
<sequence>MGNATIAAGNGGKIAMDLATTGMRMKKPVGRKRRWWPAAAVEGRWKGEAKPAQPAKQGPGRGTSPTQWPTPSAAGLCIYVSVYVVLFLLFVHPPPPSPARPLHFPQFPAFWGRGQQQRPRGRRTFGQRLTESGQMGATASDDDVMHGWMGWETNSRAGEGEWRLKRGRSKRG</sequence>
<keyword evidence="4" id="KW-1185">Reference proteome</keyword>
<name>A0ABD2JB31_9BILA</name>
<gene>
    <name evidence="3" type="ORF">niasHT_029523</name>
</gene>
<feature type="region of interest" description="Disordered" evidence="1">
    <location>
        <begin position="42"/>
        <end position="68"/>
    </location>
</feature>
<accession>A0ABD2JB31</accession>
<feature type="transmembrane region" description="Helical" evidence="2">
    <location>
        <begin position="73"/>
        <end position="91"/>
    </location>
</feature>
<reference evidence="3 4" key="1">
    <citation type="submission" date="2024-10" db="EMBL/GenBank/DDBJ databases">
        <authorList>
            <person name="Kim D."/>
        </authorList>
    </citation>
    <scope>NUCLEOTIDE SEQUENCE [LARGE SCALE GENOMIC DNA]</scope>
    <source>
        <strain evidence="3">BH-2024</strain>
    </source>
</reference>
<organism evidence="3 4">
    <name type="scientific">Heterodera trifolii</name>
    <dbReference type="NCBI Taxonomy" id="157864"/>
    <lineage>
        <taxon>Eukaryota</taxon>
        <taxon>Metazoa</taxon>
        <taxon>Ecdysozoa</taxon>
        <taxon>Nematoda</taxon>
        <taxon>Chromadorea</taxon>
        <taxon>Rhabditida</taxon>
        <taxon>Tylenchina</taxon>
        <taxon>Tylenchomorpha</taxon>
        <taxon>Tylenchoidea</taxon>
        <taxon>Heteroderidae</taxon>
        <taxon>Heteroderinae</taxon>
        <taxon>Heterodera</taxon>
    </lineage>
</organism>
<dbReference type="Proteomes" id="UP001620626">
    <property type="component" value="Unassembled WGS sequence"/>
</dbReference>
<dbReference type="AlphaFoldDB" id="A0ABD2JB31"/>
<protein>
    <submittedName>
        <fullName evidence="3">Uncharacterized protein</fullName>
    </submittedName>
</protein>
<comment type="caution">
    <text evidence="3">The sequence shown here is derived from an EMBL/GenBank/DDBJ whole genome shotgun (WGS) entry which is preliminary data.</text>
</comment>
<keyword evidence="2" id="KW-1133">Transmembrane helix</keyword>
<evidence type="ECO:0000256" key="1">
    <source>
        <dbReference type="SAM" id="MobiDB-lite"/>
    </source>
</evidence>
<evidence type="ECO:0000313" key="3">
    <source>
        <dbReference type="EMBL" id="KAL3087759.1"/>
    </source>
</evidence>
<keyword evidence="2" id="KW-0472">Membrane</keyword>
<proteinExistence type="predicted"/>
<keyword evidence="2" id="KW-0812">Transmembrane</keyword>
<dbReference type="EMBL" id="JBICBT010001015">
    <property type="protein sequence ID" value="KAL3087759.1"/>
    <property type="molecule type" value="Genomic_DNA"/>
</dbReference>
<evidence type="ECO:0000313" key="4">
    <source>
        <dbReference type="Proteomes" id="UP001620626"/>
    </source>
</evidence>